<name>K0RKA1_THAOC</name>
<organism evidence="1 2">
    <name type="scientific">Thalassiosira oceanica</name>
    <name type="common">Marine diatom</name>
    <dbReference type="NCBI Taxonomy" id="159749"/>
    <lineage>
        <taxon>Eukaryota</taxon>
        <taxon>Sar</taxon>
        <taxon>Stramenopiles</taxon>
        <taxon>Ochrophyta</taxon>
        <taxon>Bacillariophyta</taxon>
        <taxon>Coscinodiscophyceae</taxon>
        <taxon>Thalassiosirophycidae</taxon>
        <taxon>Thalassiosirales</taxon>
        <taxon>Thalassiosiraceae</taxon>
        <taxon>Thalassiosira</taxon>
    </lineage>
</organism>
<proteinExistence type="predicted"/>
<keyword evidence="2" id="KW-1185">Reference proteome</keyword>
<dbReference type="EMBL" id="AGNL01036293">
    <property type="protein sequence ID" value="EJK54148.1"/>
    <property type="molecule type" value="Genomic_DNA"/>
</dbReference>
<sequence length="200" mass="23028">MPTTKLLSLSKYGRHLQYYGRFIDDATGAWNDLDDPEAFDRFCEDINDFGILRWEVEERCNQIDFLDLTFWINKEDCIMTKTFRKPQNIYQYIPKQSAHPPGVGRASIFGCMRRYGLQNSLRKDYLEQINLLYTHMKARGWPHLLAEWIIKSADKLEHDLSLPLHSAAKFIGGGGCSGSRPLGPRTGTNGHNVFDNIIDE</sequence>
<protein>
    <submittedName>
        <fullName evidence="1">Uncharacterized protein</fullName>
    </submittedName>
</protein>
<dbReference type="PANTHER" id="PTHR21301:SF10">
    <property type="entry name" value="REVERSE TRANSCRIPTASE DOMAIN-CONTAINING PROTEIN"/>
    <property type="match status" value="1"/>
</dbReference>
<evidence type="ECO:0000313" key="1">
    <source>
        <dbReference type="EMBL" id="EJK54148.1"/>
    </source>
</evidence>
<dbReference type="OrthoDB" id="416450at2759"/>
<gene>
    <name evidence="1" type="ORF">THAOC_26289</name>
</gene>
<evidence type="ECO:0000313" key="2">
    <source>
        <dbReference type="Proteomes" id="UP000266841"/>
    </source>
</evidence>
<dbReference type="Proteomes" id="UP000266841">
    <property type="component" value="Unassembled WGS sequence"/>
</dbReference>
<dbReference type="AlphaFoldDB" id="K0RKA1"/>
<reference evidence="1 2" key="1">
    <citation type="journal article" date="2012" name="Genome Biol.">
        <title>Genome and low-iron response of an oceanic diatom adapted to chronic iron limitation.</title>
        <authorList>
            <person name="Lommer M."/>
            <person name="Specht M."/>
            <person name="Roy A.S."/>
            <person name="Kraemer L."/>
            <person name="Andreson R."/>
            <person name="Gutowska M.A."/>
            <person name="Wolf J."/>
            <person name="Bergner S.V."/>
            <person name="Schilhabel M.B."/>
            <person name="Klostermeier U.C."/>
            <person name="Beiko R.G."/>
            <person name="Rosenstiel P."/>
            <person name="Hippler M."/>
            <person name="Laroche J."/>
        </authorList>
    </citation>
    <scope>NUCLEOTIDE SEQUENCE [LARGE SCALE GENOMIC DNA]</scope>
    <source>
        <strain evidence="1 2">CCMP1005</strain>
    </source>
</reference>
<dbReference type="PANTHER" id="PTHR21301">
    <property type="entry name" value="REVERSE TRANSCRIPTASE"/>
    <property type="match status" value="1"/>
</dbReference>
<accession>K0RKA1</accession>
<comment type="caution">
    <text evidence="1">The sequence shown here is derived from an EMBL/GenBank/DDBJ whole genome shotgun (WGS) entry which is preliminary data.</text>
</comment>